<protein>
    <submittedName>
        <fullName evidence="1">Uncharacterized protein</fullName>
    </submittedName>
</protein>
<dbReference type="EMBL" id="CM004393">
    <property type="protein sequence ID" value="OAY45389.1"/>
    <property type="molecule type" value="Genomic_DNA"/>
</dbReference>
<sequence length="42" mass="5092">MSSSLFFFSMILFFRKMCRITNKKNKSKEKETINIQLLVFEI</sequence>
<evidence type="ECO:0000313" key="1">
    <source>
        <dbReference type="EMBL" id="OAY45389.1"/>
    </source>
</evidence>
<dbReference type="AlphaFoldDB" id="A0A2C9VL93"/>
<proteinExistence type="predicted"/>
<reference evidence="1" key="1">
    <citation type="submission" date="2016-02" db="EMBL/GenBank/DDBJ databases">
        <title>WGS assembly of Manihot esculenta.</title>
        <authorList>
            <person name="Bredeson J.V."/>
            <person name="Prochnik S.E."/>
            <person name="Lyons J.B."/>
            <person name="Schmutz J."/>
            <person name="Grimwood J."/>
            <person name="Vrebalov J."/>
            <person name="Bart R.S."/>
            <person name="Amuge T."/>
            <person name="Ferguson M.E."/>
            <person name="Green R."/>
            <person name="Putnam N."/>
            <person name="Stites J."/>
            <person name="Rounsley S."/>
            <person name="Rokhsar D.S."/>
        </authorList>
    </citation>
    <scope>NUCLEOTIDE SEQUENCE [LARGE SCALE GENOMIC DNA]</scope>
    <source>
        <tissue evidence="1">Leaf</tissue>
    </source>
</reference>
<accession>A0A2C9VL93</accession>
<organism evidence="1">
    <name type="scientific">Manihot esculenta</name>
    <name type="common">Cassava</name>
    <name type="synonym">Jatropha manihot</name>
    <dbReference type="NCBI Taxonomy" id="3983"/>
    <lineage>
        <taxon>Eukaryota</taxon>
        <taxon>Viridiplantae</taxon>
        <taxon>Streptophyta</taxon>
        <taxon>Embryophyta</taxon>
        <taxon>Tracheophyta</taxon>
        <taxon>Spermatophyta</taxon>
        <taxon>Magnoliopsida</taxon>
        <taxon>eudicotyledons</taxon>
        <taxon>Gunneridae</taxon>
        <taxon>Pentapetalae</taxon>
        <taxon>rosids</taxon>
        <taxon>fabids</taxon>
        <taxon>Malpighiales</taxon>
        <taxon>Euphorbiaceae</taxon>
        <taxon>Crotonoideae</taxon>
        <taxon>Manihoteae</taxon>
        <taxon>Manihot</taxon>
    </lineage>
</organism>
<name>A0A2C9VL93_MANES</name>
<gene>
    <name evidence="1" type="ORF">MANES_07G056500</name>
</gene>